<evidence type="ECO:0000256" key="8">
    <source>
        <dbReference type="SAM" id="Phobius"/>
    </source>
</evidence>
<keyword evidence="7 9" id="KW-0012">Acyltransferase</keyword>
<comment type="subcellular location">
    <subcellularLocation>
        <location evidence="1">Cell membrane</location>
        <topology evidence="1">Multi-pass membrane protein</topology>
    </subcellularLocation>
</comment>
<dbReference type="PANTHER" id="PTHR13285:SF18">
    <property type="entry name" value="PROTEIN-CYSTEINE N-PALMITOYLTRANSFERASE RASP"/>
    <property type="match status" value="1"/>
</dbReference>
<feature type="transmembrane region" description="Helical" evidence="8">
    <location>
        <begin position="117"/>
        <end position="139"/>
    </location>
</feature>
<accession>A0ABV1AJ58</accession>
<evidence type="ECO:0000256" key="5">
    <source>
        <dbReference type="ARBA" id="ARBA00022989"/>
    </source>
</evidence>
<evidence type="ECO:0000256" key="6">
    <source>
        <dbReference type="ARBA" id="ARBA00023136"/>
    </source>
</evidence>
<sequence length="503" mass="57522">MSLVSNLFLLFVAAGVIVYYLVPAKWQWLVLLAFSYIYYIAGGIRYVGFLLFSTFVTWLTALAIEKMETAGKHKTARKFVILGLVLNFGMLGLVKYTNFAIENLNALFHMNLRGMQILLPLGISFYTFQSSGYILDVYWKRCKAEHHPLKYALFVSFFPQILQGPIGRYSRLAHQLYEPHKFESANITRGLERILWGFFKKMILADWSAVFVDAIFDNPNQYGGLAIFGVLFYTIQLYADFSGGMDVVIGIASMFGIELDENFTRPFFATSITDFWHRWHITLGTWMKDYVFYPVTLSGWMKKFGRWAKKVFGKKTGRTLPICLSNLIVFFVVGVWHGAAWKYIVYGMYNGIIIAFSGLMAGNYKNWKKKLNITGKENWYYVFMIIRTFVLVNISWFFDRADTVGQALHMMRLAVTRFAPAELLLIPAGKEGTAFTPYALLILAVGCMILFIVSVLQERGIRIRETLSRCSLPVTVAIYFCLLLSIGFFGSTAAVRGFIYAQF</sequence>
<evidence type="ECO:0000256" key="1">
    <source>
        <dbReference type="ARBA" id="ARBA00004651"/>
    </source>
</evidence>
<feature type="transmembrane region" description="Helical" evidence="8">
    <location>
        <begin position="435"/>
        <end position="456"/>
    </location>
</feature>
<proteinExistence type="inferred from homology"/>
<feature type="transmembrane region" description="Helical" evidence="8">
    <location>
        <begin position="7"/>
        <end position="24"/>
    </location>
</feature>
<dbReference type="PIRSF" id="PIRSF500217">
    <property type="entry name" value="AlgI"/>
    <property type="match status" value="1"/>
</dbReference>
<feature type="transmembrane region" description="Helical" evidence="8">
    <location>
        <begin position="476"/>
        <end position="499"/>
    </location>
</feature>
<comment type="caution">
    <text evidence="9">The sequence shown here is derived from an EMBL/GenBank/DDBJ whole genome shotgun (WGS) entry which is preliminary data.</text>
</comment>
<dbReference type="GO" id="GO:0016746">
    <property type="term" value="F:acyltransferase activity"/>
    <property type="evidence" value="ECO:0007669"/>
    <property type="project" value="UniProtKB-KW"/>
</dbReference>
<feature type="transmembrane region" description="Helical" evidence="8">
    <location>
        <begin position="343"/>
        <end position="367"/>
    </location>
</feature>
<dbReference type="Proteomes" id="UP001446032">
    <property type="component" value="Unassembled WGS sequence"/>
</dbReference>
<feature type="transmembrane region" description="Helical" evidence="8">
    <location>
        <begin position="36"/>
        <end position="59"/>
    </location>
</feature>
<dbReference type="InterPro" id="IPR028362">
    <property type="entry name" value="AlgI"/>
</dbReference>
<protein>
    <submittedName>
        <fullName evidence="9">MBOAT family O-acyltransferase</fullName>
        <ecNumber evidence="9">2.3.-.-</ecNumber>
    </submittedName>
</protein>
<evidence type="ECO:0000256" key="3">
    <source>
        <dbReference type="ARBA" id="ARBA00022475"/>
    </source>
</evidence>
<keyword evidence="7 9" id="KW-0808">Transferase</keyword>
<evidence type="ECO:0000313" key="10">
    <source>
        <dbReference type="Proteomes" id="UP001446032"/>
    </source>
</evidence>
<keyword evidence="4 8" id="KW-0812">Transmembrane</keyword>
<evidence type="ECO:0000313" key="9">
    <source>
        <dbReference type="EMBL" id="MEQ2357776.1"/>
    </source>
</evidence>
<organism evidence="9 10">
    <name type="scientific">Blautia intestinihominis</name>
    <dbReference type="NCBI Taxonomy" id="3133152"/>
    <lineage>
        <taxon>Bacteria</taxon>
        <taxon>Bacillati</taxon>
        <taxon>Bacillota</taxon>
        <taxon>Clostridia</taxon>
        <taxon>Lachnospirales</taxon>
        <taxon>Lachnospiraceae</taxon>
        <taxon>Blautia</taxon>
    </lineage>
</organism>
<feature type="transmembrane region" description="Helical" evidence="8">
    <location>
        <begin position="79"/>
        <end position="97"/>
    </location>
</feature>
<keyword evidence="6 7" id="KW-0472">Membrane</keyword>
<keyword evidence="3 7" id="KW-1003">Cell membrane</keyword>
<name>A0ABV1AJ58_9FIRM</name>
<reference evidence="9 10" key="1">
    <citation type="submission" date="2024-03" db="EMBL/GenBank/DDBJ databases">
        <title>Human intestinal bacterial collection.</title>
        <authorList>
            <person name="Pauvert C."/>
            <person name="Hitch T.C.A."/>
            <person name="Clavel T."/>
        </authorList>
    </citation>
    <scope>NUCLEOTIDE SEQUENCE [LARGE SCALE GENOMIC DNA]</scope>
    <source>
        <strain evidence="9 10">CLA-AA-H95</strain>
    </source>
</reference>
<dbReference type="InterPro" id="IPR024194">
    <property type="entry name" value="Ac/AlaTfrase_AlgI/DltB"/>
</dbReference>
<dbReference type="PIRSF" id="PIRSF016636">
    <property type="entry name" value="AlgI_DltB"/>
    <property type="match status" value="1"/>
</dbReference>
<dbReference type="EC" id="2.3.-.-" evidence="9"/>
<feature type="transmembrane region" description="Helical" evidence="8">
    <location>
        <begin position="319"/>
        <end position="337"/>
    </location>
</feature>
<evidence type="ECO:0000256" key="4">
    <source>
        <dbReference type="ARBA" id="ARBA00022692"/>
    </source>
</evidence>
<keyword evidence="5 8" id="KW-1133">Transmembrane helix</keyword>
<dbReference type="PANTHER" id="PTHR13285">
    <property type="entry name" value="ACYLTRANSFERASE"/>
    <property type="match status" value="1"/>
</dbReference>
<dbReference type="RefSeq" id="WP_118698261.1">
    <property type="nucleotide sequence ID" value="NZ_JBBMEI010000011.1"/>
</dbReference>
<evidence type="ECO:0000256" key="7">
    <source>
        <dbReference type="PIRNR" id="PIRNR016636"/>
    </source>
</evidence>
<dbReference type="Pfam" id="PF03062">
    <property type="entry name" value="MBOAT"/>
    <property type="match status" value="1"/>
</dbReference>
<comment type="similarity">
    <text evidence="2 7">Belongs to the membrane-bound acyltransferase family.</text>
</comment>
<feature type="transmembrane region" description="Helical" evidence="8">
    <location>
        <begin position="379"/>
        <end position="398"/>
    </location>
</feature>
<dbReference type="InterPro" id="IPR051085">
    <property type="entry name" value="MB_O-acyltransferase"/>
</dbReference>
<evidence type="ECO:0000256" key="2">
    <source>
        <dbReference type="ARBA" id="ARBA00010323"/>
    </source>
</evidence>
<gene>
    <name evidence="9" type="ORF">WMO75_05360</name>
</gene>
<keyword evidence="10" id="KW-1185">Reference proteome</keyword>
<dbReference type="EMBL" id="JBBMEI010000011">
    <property type="protein sequence ID" value="MEQ2357776.1"/>
    <property type="molecule type" value="Genomic_DNA"/>
</dbReference>
<dbReference type="InterPro" id="IPR004299">
    <property type="entry name" value="MBOAT_fam"/>
</dbReference>